<evidence type="ECO:0000313" key="11">
    <source>
        <dbReference type="Proteomes" id="UP000198654"/>
    </source>
</evidence>
<evidence type="ECO:0000256" key="8">
    <source>
        <dbReference type="RuleBase" id="RU365088"/>
    </source>
</evidence>
<feature type="transmembrane region" description="Helical" evidence="8">
    <location>
        <begin position="290"/>
        <end position="310"/>
    </location>
</feature>
<evidence type="ECO:0000256" key="3">
    <source>
        <dbReference type="ARBA" id="ARBA00022448"/>
    </source>
</evidence>
<feature type="domain" description="Major facilitator superfamily (MFS) profile" evidence="9">
    <location>
        <begin position="52"/>
        <end position="438"/>
    </location>
</feature>
<dbReference type="GO" id="GO:1990961">
    <property type="term" value="P:xenobiotic detoxification by transmembrane export across the plasma membrane"/>
    <property type="evidence" value="ECO:0007669"/>
    <property type="project" value="InterPro"/>
</dbReference>
<dbReference type="AlphaFoldDB" id="A0A1G9F6S9"/>
<dbReference type="PANTHER" id="PTHR23502:SF132">
    <property type="entry name" value="POLYAMINE TRANSPORTER 2-RELATED"/>
    <property type="match status" value="1"/>
</dbReference>
<feature type="transmembrane region" description="Helical" evidence="8">
    <location>
        <begin position="142"/>
        <end position="164"/>
    </location>
</feature>
<feature type="transmembrane region" description="Helical" evidence="8">
    <location>
        <begin position="90"/>
        <end position="106"/>
    </location>
</feature>
<evidence type="ECO:0000256" key="2">
    <source>
        <dbReference type="ARBA" id="ARBA00006236"/>
    </source>
</evidence>
<dbReference type="PROSITE" id="PS50850">
    <property type="entry name" value="MFS"/>
    <property type="match status" value="1"/>
</dbReference>
<comment type="similarity">
    <text evidence="2 8">Belongs to the major facilitator superfamily. Bcr/CmlA family.</text>
</comment>
<comment type="subcellular location">
    <subcellularLocation>
        <location evidence="8">Cell inner membrane</location>
        <topology evidence="8">Multi-pass membrane protein</topology>
    </subcellularLocation>
    <subcellularLocation>
        <location evidence="1">Cell membrane</location>
        <topology evidence="1">Multi-pass membrane protein</topology>
    </subcellularLocation>
</comment>
<organism evidence="10 11">
    <name type="scientific">Modicisalibacter muralis</name>
    <dbReference type="NCBI Taxonomy" id="119000"/>
    <lineage>
        <taxon>Bacteria</taxon>
        <taxon>Pseudomonadati</taxon>
        <taxon>Pseudomonadota</taxon>
        <taxon>Gammaproteobacteria</taxon>
        <taxon>Oceanospirillales</taxon>
        <taxon>Halomonadaceae</taxon>
        <taxon>Modicisalibacter</taxon>
    </lineage>
</organism>
<keyword evidence="3 8" id="KW-0813">Transport</keyword>
<accession>A0A1G9F6S9</accession>
<dbReference type="Proteomes" id="UP000198654">
    <property type="component" value="Unassembled WGS sequence"/>
</dbReference>
<dbReference type="NCBIfam" id="TIGR00710">
    <property type="entry name" value="efflux_Bcr_CflA"/>
    <property type="match status" value="1"/>
</dbReference>
<feature type="transmembrane region" description="Helical" evidence="8">
    <location>
        <begin position="411"/>
        <end position="432"/>
    </location>
</feature>
<dbReference type="EMBL" id="FNGI01000001">
    <property type="protein sequence ID" value="SDK84050.1"/>
    <property type="molecule type" value="Genomic_DNA"/>
</dbReference>
<feature type="transmembrane region" description="Helical" evidence="8">
    <location>
        <begin position="118"/>
        <end position="136"/>
    </location>
</feature>
<feature type="transmembrane region" description="Helical" evidence="8">
    <location>
        <begin position="322"/>
        <end position="341"/>
    </location>
</feature>
<dbReference type="CDD" id="cd17320">
    <property type="entry name" value="MFS_MdfA_MDR_like"/>
    <property type="match status" value="1"/>
</dbReference>
<dbReference type="Pfam" id="PF07690">
    <property type="entry name" value="MFS_1"/>
    <property type="match status" value="1"/>
</dbReference>
<keyword evidence="7 8" id="KW-0472">Membrane</keyword>
<feature type="transmembrane region" description="Helical" evidence="8">
    <location>
        <begin position="347"/>
        <end position="364"/>
    </location>
</feature>
<dbReference type="GO" id="GO:0005886">
    <property type="term" value="C:plasma membrane"/>
    <property type="evidence" value="ECO:0007669"/>
    <property type="project" value="UniProtKB-SubCell"/>
</dbReference>
<sequence>MILTGVYCSFGWWGDEGDHLSLILLSLAPYFICQSRRSFCKEADLKLDSRRVALLVAANTALAPFAIDAYLPAIPALAESIGASVHHTELSISVFLFGFAFGQLVFGPLSDRLGRRPVLFAGISVFLLASLAITQVESLEALWALRFIQALGGGASVVNSAAIVRDCFSGREAAKVLSTMVMILLLAPLVAPALGSLLLYLAGWWLIFAFLAVYAAFLLWLLSRYLPETHGRDPNAPSFRQVLGNYRAVMRNREAMGYICAVAMSFAGMFAFITGSPFLYMEYFGLSPAAYPFVFGANIIVMAGSNRLNIRLLRFRAPQRNLLWGLGIQLAAGLALVAVFALGLESLYVVALLMVVFVGMQGLISPNAMSSMLDHFPHMSATATAFMGSVQFTCGALAGVLVGAFEIPSAWPIILTMLGAAVLGNIGVRLLAGVALRG</sequence>
<keyword evidence="4" id="KW-1003">Cell membrane</keyword>
<evidence type="ECO:0000256" key="6">
    <source>
        <dbReference type="ARBA" id="ARBA00022989"/>
    </source>
</evidence>
<evidence type="ECO:0000259" key="9">
    <source>
        <dbReference type="PROSITE" id="PS50850"/>
    </source>
</evidence>
<evidence type="ECO:0000313" key="10">
    <source>
        <dbReference type="EMBL" id="SDK84050.1"/>
    </source>
</evidence>
<keyword evidence="8" id="KW-0997">Cell inner membrane</keyword>
<feature type="transmembrane region" description="Helical" evidence="8">
    <location>
        <begin position="176"/>
        <end position="198"/>
    </location>
</feature>
<protein>
    <recommendedName>
        <fullName evidence="8">Bcr/CflA family efflux transporter</fullName>
    </recommendedName>
</protein>
<dbReference type="InterPro" id="IPR036259">
    <property type="entry name" value="MFS_trans_sf"/>
</dbReference>
<gene>
    <name evidence="10" type="ORF">SAMN05661010_00265</name>
</gene>
<feature type="transmembrane region" description="Helical" evidence="8">
    <location>
        <begin position="204"/>
        <end position="222"/>
    </location>
</feature>
<keyword evidence="11" id="KW-1185">Reference proteome</keyword>
<dbReference type="InterPro" id="IPR011701">
    <property type="entry name" value="MFS"/>
</dbReference>
<evidence type="ECO:0000256" key="7">
    <source>
        <dbReference type="ARBA" id="ARBA00023136"/>
    </source>
</evidence>
<feature type="transmembrane region" description="Helical" evidence="8">
    <location>
        <begin position="385"/>
        <end position="405"/>
    </location>
</feature>
<comment type="caution">
    <text evidence="8">Lacks conserved residue(s) required for the propagation of feature annotation.</text>
</comment>
<dbReference type="InterPro" id="IPR020846">
    <property type="entry name" value="MFS_dom"/>
</dbReference>
<dbReference type="PANTHER" id="PTHR23502">
    <property type="entry name" value="MAJOR FACILITATOR SUPERFAMILY"/>
    <property type="match status" value="1"/>
</dbReference>
<evidence type="ECO:0000256" key="4">
    <source>
        <dbReference type="ARBA" id="ARBA00022475"/>
    </source>
</evidence>
<dbReference type="GO" id="GO:0042910">
    <property type="term" value="F:xenobiotic transmembrane transporter activity"/>
    <property type="evidence" value="ECO:0007669"/>
    <property type="project" value="InterPro"/>
</dbReference>
<dbReference type="Gene3D" id="1.20.1720.10">
    <property type="entry name" value="Multidrug resistance protein D"/>
    <property type="match status" value="1"/>
</dbReference>
<evidence type="ECO:0000256" key="1">
    <source>
        <dbReference type="ARBA" id="ARBA00004651"/>
    </source>
</evidence>
<dbReference type="NCBIfam" id="NF008314">
    <property type="entry name" value="PRK11102.1"/>
    <property type="match status" value="1"/>
</dbReference>
<keyword evidence="5 8" id="KW-0812">Transmembrane</keyword>
<dbReference type="InterPro" id="IPR004812">
    <property type="entry name" value="Efflux_drug-R_Bcr/CmlA"/>
</dbReference>
<proteinExistence type="inferred from homology"/>
<keyword evidence="6 8" id="KW-1133">Transmembrane helix</keyword>
<reference evidence="10 11" key="1">
    <citation type="submission" date="2016-10" db="EMBL/GenBank/DDBJ databases">
        <authorList>
            <person name="de Groot N.N."/>
        </authorList>
    </citation>
    <scope>NUCLEOTIDE SEQUENCE [LARGE SCALE GENOMIC DNA]</scope>
    <source>
        <strain evidence="10 11">DSM 14789</strain>
    </source>
</reference>
<feature type="transmembrane region" description="Helical" evidence="8">
    <location>
        <begin position="52"/>
        <end position="78"/>
    </location>
</feature>
<dbReference type="SUPFAM" id="SSF103473">
    <property type="entry name" value="MFS general substrate transporter"/>
    <property type="match status" value="1"/>
</dbReference>
<feature type="transmembrane region" description="Helical" evidence="8">
    <location>
        <begin position="20"/>
        <end position="40"/>
    </location>
</feature>
<dbReference type="STRING" id="119000.SAMN05661010_00265"/>
<name>A0A1G9F6S9_9GAMM</name>
<evidence type="ECO:0000256" key="5">
    <source>
        <dbReference type="ARBA" id="ARBA00022692"/>
    </source>
</evidence>
<feature type="transmembrane region" description="Helical" evidence="8">
    <location>
        <begin position="255"/>
        <end position="278"/>
    </location>
</feature>